<evidence type="ECO:0000259" key="1">
    <source>
        <dbReference type="Pfam" id="PF04256"/>
    </source>
</evidence>
<sequence length="237" mass="26833">MQKQPRRGYVPEDDKEFGEEALTVLAKAGKDICYLLNQGYRIEGAVTFVCNHYMLSQRQRIALIRFGASDEAINRRKAKEIITEICKGRTFHIDGFNTIITLEVALSAAPVILCRDGCLRDLAGLRGTYHPIDKTVKAINLIGAFFENKKAARVVFYLDAPVSNSGRLSLLIKEELRKYSFLTEVYCINEVDHVLKSLEYVVTADFAILEEAKSYVNLNRYLLGEGIPDLWLVDFLC</sequence>
<feature type="domain" description="DUF434" evidence="1">
    <location>
        <begin position="25"/>
        <end position="79"/>
    </location>
</feature>
<organism evidence="3 4">
    <name type="scientific">Anaerocolumna chitinilytica</name>
    <dbReference type="NCBI Taxonomy" id="1727145"/>
    <lineage>
        <taxon>Bacteria</taxon>
        <taxon>Bacillati</taxon>
        <taxon>Bacillota</taxon>
        <taxon>Clostridia</taxon>
        <taxon>Lachnospirales</taxon>
        <taxon>Lachnospiraceae</taxon>
        <taxon>Anaerocolumna</taxon>
    </lineage>
</organism>
<dbReference type="Pfam" id="PF04256">
    <property type="entry name" value="DUF434"/>
    <property type="match status" value="1"/>
</dbReference>
<dbReference type="InterPro" id="IPR007368">
    <property type="entry name" value="DUF434"/>
</dbReference>
<evidence type="ECO:0000313" key="4">
    <source>
        <dbReference type="Proteomes" id="UP000515703"/>
    </source>
</evidence>
<dbReference type="EMBL" id="AP023368">
    <property type="protein sequence ID" value="BCJ98199.1"/>
    <property type="molecule type" value="Genomic_DNA"/>
</dbReference>
<evidence type="ECO:0008006" key="5">
    <source>
        <dbReference type="Google" id="ProtNLM"/>
    </source>
</evidence>
<dbReference type="AlphaFoldDB" id="A0A7I8DIE1"/>
<feature type="domain" description="DUF5616" evidence="2">
    <location>
        <begin position="86"/>
        <end position="220"/>
    </location>
</feature>
<dbReference type="PANTHER" id="PTHR42252">
    <property type="entry name" value="DUF5616 DOMAIN-CONTAINING PROTEIN"/>
    <property type="match status" value="1"/>
</dbReference>
<protein>
    <recommendedName>
        <fullName evidence="5">DUF434 domain-containing protein</fullName>
    </recommendedName>
</protein>
<reference evidence="3 4" key="2">
    <citation type="submission" date="2020-08" db="EMBL/GenBank/DDBJ databases">
        <authorList>
            <person name="Ueki A."/>
            <person name="Tonouchi A."/>
        </authorList>
    </citation>
    <scope>NUCLEOTIDE SEQUENCE [LARGE SCALE GENOMIC DNA]</scope>
    <source>
        <strain evidence="3 4">CTTW</strain>
    </source>
</reference>
<dbReference type="RefSeq" id="WP_185258544.1">
    <property type="nucleotide sequence ID" value="NZ_AP023368.1"/>
</dbReference>
<reference evidence="3 4" key="1">
    <citation type="submission" date="2020-08" db="EMBL/GenBank/DDBJ databases">
        <title>Draft genome sequencing of an Anaerocolumna strain isolated from anoxic soil subjected to BSD treatment.</title>
        <authorList>
            <person name="Uek A."/>
            <person name="Tonouchi A."/>
        </authorList>
    </citation>
    <scope>NUCLEOTIDE SEQUENCE [LARGE SCALE GENOMIC DNA]</scope>
    <source>
        <strain evidence="3 4">CTTW</strain>
    </source>
</reference>
<dbReference type="PANTHER" id="PTHR42252:SF1">
    <property type="entry name" value="DUF434 DOMAIN-CONTAINING PROTEIN"/>
    <property type="match status" value="1"/>
</dbReference>
<accession>A0A7I8DIE1</accession>
<keyword evidence="4" id="KW-1185">Reference proteome</keyword>
<evidence type="ECO:0000259" key="2">
    <source>
        <dbReference type="Pfam" id="PF18481"/>
    </source>
</evidence>
<dbReference type="Pfam" id="PF18481">
    <property type="entry name" value="DUF5616"/>
    <property type="match status" value="1"/>
</dbReference>
<proteinExistence type="predicted"/>
<dbReference type="Proteomes" id="UP000515703">
    <property type="component" value="Chromosome"/>
</dbReference>
<gene>
    <name evidence="3" type="ORF">bsdcttw_12400</name>
</gene>
<dbReference type="KEGG" id="acht:bsdcttw_12400"/>
<evidence type="ECO:0000313" key="3">
    <source>
        <dbReference type="EMBL" id="BCJ98199.1"/>
    </source>
</evidence>
<dbReference type="InterPro" id="IPR041652">
    <property type="entry name" value="DUF5616"/>
</dbReference>
<name>A0A7I8DIE1_9FIRM</name>